<dbReference type="PANTHER" id="PTHR30346">
    <property type="entry name" value="TRANSCRIPTIONAL DUAL REGULATOR HCAR-RELATED"/>
    <property type="match status" value="1"/>
</dbReference>
<dbReference type="EMBL" id="JACYGY010000001">
    <property type="protein sequence ID" value="MBE9463950.1"/>
    <property type="molecule type" value="Genomic_DNA"/>
</dbReference>
<dbReference type="Proteomes" id="UP000634134">
    <property type="component" value="Unassembled WGS sequence"/>
</dbReference>
<dbReference type="Gene3D" id="3.40.190.10">
    <property type="entry name" value="Periplasmic binding protein-like II"/>
    <property type="match status" value="2"/>
</dbReference>
<keyword evidence="2" id="KW-0805">Transcription regulation</keyword>
<keyword evidence="3" id="KW-0238">DNA-binding</keyword>
<dbReference type="InterPro" id="IPR000847">
    <property type="entry name" value="LysR_HTH_N"/>
</dbReference>
<reference evidence="7" key="1">
    <citation type="submission" date="2023-07" db="EMBL/GenBank/DDBJ databases">
        <title>Dyadobacter sp. nov 'subterranea' isolated from contaminted grondwater.</title>
        <authorList>
            <person name="Szabo I."/>
            <person name="Al-Omari J."/>
            <person name="Szerdahelyi S.G."/>
            <person name="Rado J."/>
        </authorList>
    </citation>
    <scope>NUCLEOTIDE SEQUENCE [LARGE SCALE GENOMIC DNA]</scope>
    <source>
        <strain evidence="7">UP-52</strain>
    </source>
</reference>
<evidence type="ECO:0000256" key="1">
    <source>
        <dbReference type="ARBA" id="ARBA00009437"/>
    </source>
</evidence>
<gene>
    <name evidence="6" type="ORF">IEE83_18865</name>
</gene>
<feature type="domain" description="HTH lysR-type" evidence="5">
    <location>
        <begin position="1"/>
        <end position="58"/>
    </location>
</feature>
<evidence type="ECO:0000256" key="4">
    <source>
        <dbReference type="ARBA" id="ARBA00023163"/>
    </source>
</evidence>
<evidence type="ECO:0000256" key="2">
    <source>
        <dbReference type="ARBA" id="ARBA00023015"/>
    </source>
</evidence>
<dbReference type="Pfam" id="PF03466">
    <property type="entry name" value="LysR_substrate"/>
    <property type="match status" value="1"/>
</dbReference>
<name>A0ABR9WEM8_9BACT</name>
<dbReference type="PANTHER" id="PTHR30346:SF0">
    <property type="entry name" value="HCA OPERON TRANSCRIPTIONAL ACTIVATOR HCAR"/>
    <property type="match status" value="1"/>
</dbReference>
<dbReference type="InterPro" id="IPR005119">
    <property type="entry name" value="LysR_subst-bd"/>
</dbReference>
<comment type="caution">
    <text evidence="6">The sequence shown here is derived from an EMBL/GenBank/DDBJ whole genome shotgun (WGS) entry which is preliminary data.</text>
</comment>
<dbReference type="RefSeq" id="WP_194122044.1">
    <property type="nucleotide sequence ID" value="NZ_JACYGY010000001.1"/>
</dbReference>
<dbReference type="InterPro" id="IPR036390">
    <property type="entry name" value="WH_DNA-bd_sf"/>
</dbReference>
<dbReference type="PRINTS" id="PR00039">
    <property type="entry name" value="HTHLYSR"/>
</dbReference>
<evidence type="ECO:0000313" key="6">
    <source>
        <dbReference type="EMBL" id="MBE9463950.1"/>
    </source>
</evidence>
<evidence type="ECO:0000259" key="5">
    <source>
        <dbReference type="PROSITE" id="PS50931"/>
    </source>
</evidence>
<comment type="similarity">
    <text evidence="1">Belongs to the LysR transcriptional regulatory family.</text>
</comment>
<dbReference type="InterPro" id="IPR036388">
    <property type="entry name" value="WH-like_DNA-bd_sf"/>
</dbReference>
<evidence type="ECO:0000256" key="3">
    <source>
        <dbReference type="ARBA" id="ARBA00023125"/>
    </source>
</evidence>
<keyword evidence="4" id="KW-0804">Transcription</keyword>
<sequence length="288" mass="32832">MDLDQIRNFLKLSEELHFWRTAEMVNITQSALSRQIQTLEQELGLQLFERNKRNVKLTAAGMFLKAKWTVLLDDLNYVHLFARKISQGETGKLRIAHPDSISSSLLPDLLLKISEKYPELTVEMLQLLSENIQMSLLDYKIDLAFTRQVSELPGISSRKVKSEPVALFVPEHHSFTNYDDVSAESLARQRFILPVAERKSSYYYLVWEIFNSYNVTPQAFYESDFGSSILGLVSKGLGIAILPVSFAQNGMPHIRVIELPFSTDLYISWRSDDNGPSLTNVLGIIKDL</sequence>
<accession>A0ABR9WEM8</accession>
<organism evidence="6 7">
    <name type="scientific">Dyadobacter subterraneus</name>
    <dbReference type="NCBI Taxonomy" id="2773304"/>
    <lineage>
        <taxon>Bacteria</taxon>
        <taxon>Pseudomonadati</taxon>
        <taxon>Bacteroidota</taxon>
        <taxon>Cytophagia</taxon>
        <taxon>Cytophagales</taxon>
        <taxon>Spirosomataceae</taxon>
        <taxon>Dyadobacter</taxon>
    </lineage>
</organism>
<dbReference type="Gene3D" id="1.10.10.10">
    <property type="entry name" value="Winged helix-like DNA-binding domain superfamily/Winged helix DNA-binding domain"/>
    <property type="match status" value="1"/>
</dbReference>
<dbReference type="CDD" id="cd08414">
    <property type="entry name" value="PBP2_LTTR_aromatics_like"/>
    <property type="match status" value="1"/>
</dbReference>
<protein>
    <submittedName>
        <fullName evidence="6">LysR family transcriptional regulator</fullName>
    </submittedName>
</protein>
<evidence type="ECO:0000313" key="7">
    <source>
        <dbReference type="Proteomes" id="UP000634134"/>
    </source>
</evidence>
<dbReference type="PROSITE" id="PS50931">
    <property type="entry name" value="HTH_LYSR"/>
    <property type="match status" value="1"/>
</dbReference>
<keyword evidence="7" id="KW-1185">Reference proteome</keyword>
<dbReference type="Pfam" id="PF00126">
    <property type="entry name" value="HTH_1"/>
    <property type="match status" value="1"/>
</dbReference>
<dbReference type="SUPFAM" id="SSF53850">
    <property type="entry name" value="Periplasmic binding protein-like II"/>
    <property type="match status" value="1"/>
</dbReference>
<proteinExistence type="inferred from homology"/>
<dbReference type="SUPFAM" id="SSF46785">
    <property type="entry name" value="Winged helix' DNA-binding domain"/>
    <property type="match status" value="1"/>
</dbReference>